<organism evidence="2 3">
    <name type="scientific">Cryptolaemus montrouzieri</name>
    <dbReference type="NCBI Taxonomy" id="559131"/>
    <lineage>
        <taxon>Eukaryota</taxon>
        <taxon>Metazoa</taxon>
        <taxon>Ecdysozoa</taxon>
        <taxon>Arthropoda</taxon>
        <taxon>Hexapoda</taxon>
        <taxon>Insecta</taxon>
        <taxon>Pterygota</taxon>
        <taxon>Neoptera</taxon>
        <taxon>Endopterygota</taxon>
        <taxon>Coleoptera</taxon>
        <taxon>Polyphaga</taxon>
        <taxon>Cucujiformia</taxon>
        <taxon>Coccinelloidea</taxon>
        <taxon>Coccinellidae</taxon>
        <taxon>Scymninae</taxon>
        <taxon>Scymnini</taxon>
        <taxon>Cryptolaemus</taxon>
    </lineage>
</organism>
<keyword evidence="3" id="KW-1185">Reference proteome</keyword>
<reference evidence="2 3" key="1">
    <citation type="journal article" date="2021" name="BMC Biol.">
        <title>Horizontally acquired antibacterial genes associated with adaptive radiation of ladybird beetles.</title>
        <authorList>
            <person name="Li H.S."/>
            <person name="Tang X.F."/>
            <person name="Huang Y.H."/>
            <person name="Xu Z.Y."/>
            <person name="Chen M.L."/>
            <person name="Du X.Y."/>
            <person name="Qiu B.Y."/>
            <person name="Chen P.T."/>
            <person name="Zhang W."/>
            <person name="Slipinski A."/>
            <person name="Escalona H.E."/>
            <person name="Waterhouse R.M."/>
            <person name="Zwick A."/>
            <person name="Pang H."/>
        </authorList>
    </citation>
    <scope>NUCLEOTIDE SEQUENCE [LARGE SCALE GENOMIC DNA]</scope>
    <source>
        <strain evidence="2">SYSU2018</strain>
    </source>
</reference>
<sequence length="70" mass="8095">ESFETSTSRDEMHEHSSIQESSLKRQLEEGTSKPTPNNSQLGLREQRPRETDTRHILIQEKHGLHSKLSN</sequence>
<feature type="compositionally biased region" description="Polar residues" evidence="1">
    <location>
        <begin position="32"/>
        <end position="41"/>
    </location>
</feature>
<name>A0ABD2NTI2_9CUCU</name>
<protein>
    <submittedName>
        <fullName evidence="2">Uncharacterized protein</fullName>
    </submittedName>
</protein>
<evidence type="ECO:0000313" key="3">
    <source>
        <dbReference type="Proteomes" id="UP001516400"/>
    </source>
</evidence>
<feature type="compositionally biased region" description="Basic and acidic residues" evidence="1">
    <location>
        <begin position="44"/>
        <end position="63"/>
    </location>
</feature>
<dbReference type="AlphaFoldDB" id="A0ABD2NTI2"/>
<comment type="caution">
    <text evidence="2">The sequence shown here is derived from an EMBL/GenBank/DDBJ whole genome shotgun (WGS) entry which is preliminary data.</text>
</comment>
<dbReference type="Proteomes" id="UP001516400">
    <property type="component" value="Unassembled WGS sequence"/>
</dbReference>
<evidence type="ECO:0000256" key="1">
    <source>
        <dbReference type="SAM" id="MobiDB-lite"/>
    </source>
</evidence>
<evidence type="ECO:0000313" key="2">
    <source>
        <dbReference type="EMBL" id="KAL3281873.1"/>
    </source>
</evidence>
<accession>A0ABD2NTI2</accession>
<feature type="non-terminal residue" evidence="2">
    <location>
        <position position="1"/>
    </location>
</feature>
<gene>
    <name evidence="2" type="ORF">HHI36_005078</name>
</gene>
<feature type="region of interest" description="Disordered" evidence="1">
    <location>
        <begin position="1"/>
        <end position="70"/>
    </location>
</feature>
<feature type="compositionally biased region" description="Basic and acidic residues" evidence="1">
    <location>
        <begin position="7"/>
        <end position="31"/>
    </location>
</feature>
<dbReference type="EMBL" id="JABFTP020000144">
    <property type="protein sequence ID" value="KAL3281873.1"/>
    <property type="molecule type" value="Genomic_DNA"/>
</dbReference>
<proteinExistence type="predicted"/>